<keyword evidence="2 4" id="KW-0728">SH3 domain</keyword>
<dbReference type="PRINTS" id="PR00452">
    <property type="entry name" value="SH3DOMAIN"/>
</dbReference>
<dbReference type="InterPro" id="IPR035899">
    <property type="entry name" value="DBL_dom_sf"/>
</dbReference>
<dbReference type="SMART" id="SM00326">
    <property type="entry name" value="SH3"/>
    <property type="match status" value="3"/>
</dbReference>
<dbReference type="PROSITE" id="PS50010">
    <property type="entry name" value="DH_2"/>
    <property type="match status" value="1"/>
</dbReference>
<proteinExistence type="predicted"/>
<feature type="domain" description="SH3" evidence="5">
    <location>
        <begin position="85"/>
        <end position="148"/>
    </location>
</feature>
<dbReference type="Proteomes" id="UP000053766">
    <property type="component" value="Unassembled WGS sequence"/>
</dbReference>
<dbReference type="InterPro" id="IPR000219">
    <property type="entry name" value="DH_dom"/>
</dbReference>
<dbReference type="PROSITE" id="PS50002">
    <property type="entry name" value="SH3"/>
    <property type="match status" value="3"/>
</dbReference>
<keyword evidence="3" id="KW-0963">Cytoplasm</keyword>
<dbReference type="PANTHER" id="PTHR46006">
    <property type="entry name" value="RHO GUANINE NUCLEOTIDE EXCHANGE FACTOR AT 64C, ISOFORM A"/>
    <property type="match status" value="1"/>
</dbReference>
<dbReference type="Pfam" id="PF00018">
    <property type="entry name" value="SH3_1"/>
    <property type="match status" value="2"/>
</dbReference>
<dbReference type="SMART" id="SM00325">
    <property type="entry name" value="RhoGEF"/>
    <property type="match status" value="1"/>
</dbReference>
<dbReference type="Gene3D" id="2.30.29.30">
    <property type="entry name" value="Pleckstrin-homology domain (PH domain)/Phosphotyrosine-binding domain (PTB)"/>
    <property type="match status" value="1"/>
</dbReference>
<evidence type="ECO:0000259" key="5">
    <source>
        <dbReference type="PROSITE" id="PS50002"/>
    </source>
</evidence>
<keyword evidence="8" id="KW-1185">Reference proteome</keyword>
<accession>A0A0D8XUD9</accession>
<reference evidence="7 8" key="1">
    <citation type="submission" date="2013-11" db="EMBL/GenBank/DDBJ databases">
        <title>Draft genome of the bovine lungworm Dictyocaulus viviparus.</title>
        <authorList>
            <person name="Mitreva M."/>
        </authorList>
    </citation>
    <scope>NUCLEOTIDE SEQUENCE [LARGE SCALE GENOMIC DNA]</scope>
    <source>
        <strain evidence="7 8">HannoverDv2000</strain>
    </source>
</reference>
<dbReference type="InterPro" id="IPR051480">
    <property type="entry name" value="Endocytic_GEF_Adapter"/>
</dbReference>
<dbReference type="CDD" id="cd00174">
    <property type="entry name" value="SH3"/>
    <property type="match status" value="1"/>
</dbReference>
<dbReference type="PANTHER" id="PTHR46006:SF6">
    <property type="entry name" value="INTERSECTIN-2 ISOFORM X1"/>
    <property type="match status" value="1"/>
</dbReference>
<dbReference type="SUPFAM" id="SSF48065">
    <property type="entry name" value="DBL homology domain (DH-domain)"/>
    <property type="match status" value="1"/>
</dbReference>
<dbReference type="Pfam" id="PF07653">
    <property type="entry name" value="SH3_2"/>
    <property type="match status" value="1"/>
</dbReference>
<evidence type="ECO:0000256" key="4">
    <source>
        <dbReference type="PROSITE-ProRule" id="PRU00192"/>
    </source>
</evidence>
<evidence type="ECO:0000256" key="1">
    <source>
        <dbReference type="ARBA" id="ARBA00004496"/>
    </source>
</evidence>
<reference evidence="8" key="2">
    <citation type="journal article" date="2016" name="Sci. Rep.">
        <title>Dictyocaulus viviparus genome, variome and transcriptome elucidate lungworm biology and support future intervention.</title>
        <authorList>
            <person name="McNulty S.N."/>
            <person name="Strube C."/>
            <person name="Rosa B.A."/>
            <person name="Martin J.C."/>
            <person name="Tyagi R."/>
            <person name="Choi Y.J."/>
            <person name="Wang Q."/>
            <person name="Hallsworth Pepin K."/>
            <person name="Zhang X."/>
            <person name="Ozersky P."/>
            <person name="Wilson R.K."/>
            <person name="Sternberg P.W."/>
            <person name="Gasser R.B."/>
            <person name="Mitreva M."/>
        </authorList>
    </citation>
    <scope>NUCLEOTIDE SEQUENCE [LARGE SCALE GENOMIC DNA]</scope>
    <source>
        <strain evidence="8">HannoverDv2000</strain>
    </source>
</reference>
<evidence type="ECO:0000256" key="2">
    <source>
        <dbReference type="ARBA" id="ARBA00022443"/>
    </source>
</evidence>
<dbReference type="SUPFAM" id="SSF50044">
    <property type="entry name" value="SH3-domain"/>
    <property type="match status" value="3"/>
</dbReference>
<dbReference type="STRING" id="29172.A0A0D8XUD9"/>
<sequence>MKKLFFFERAPKSQTSSVGWYVAMFDFDAIEPTDLSLKVGDRIMVLERKDDWWRGRCNGREGIFPANYVEKCETSDLAPTGVSIPVLCRARAVADFEATSANQLSLQTGDVVTVREKTATGWWEGEILRDGRTYAGWFPGDYVTPVAAECSDQNTATAIFDYEARQSDELSFRVGDIIVIVEKKDSDWWAGHKIDSPNVRGLFPANYVQMRDNGSALVGSFRAFPLYEKVPDEELVTKDLCVTACEPTYSDSYYSVPPGSSLSENVHYDVPPNVDENTVHFIKLSEELLSTEERYLGDLLLAKKVFHDNLIKLPYRHEVETVFRHWDDLIDVSRRIYVRLKKNESPGEVFISEIDSLSVFVSFCSHQEAALDTLNELLTHPDAQKLYANCSASIAARGMTLSTFLLLPLGRDLDTALQLLRSLVAEVNRAVTEEENVFLLCWAQSHIKCPSSLKLEFTSNTRLLGPRSFLHSGVLYKQRSGRMLVALLFNDFLLLTTPDQQLTKPSSFKISKYTEIQLTIYKQPMLLSNLKVLPSNEDTILNLKHGSDTICFRCVNSNARRLWTTQLEQAIDSSAIMILEQQQAQRHSVKSAIIGRLLVEVVNTQNISRKILESPPATYDDMFQQILRLSLGKLCESFEVDLSKSSNPQLTTQFPIEDTSAKFSLVVLQKNLYHPDMPLLEEASVPLSDLLRETSMHRGPVIKPMPLRKNAKETMKLVETIAVKFVVQLFDANI</sequence>
<dbReference type="InterPro" id="IPR036028">
    <property type="entry name" value="SH3-like_dom_sf"/>
</dbReference>
<dbReference type="GO" id="GO:0035025">
    <property type="term" value="P:positive regulation of Rho protein signal transduction"/>
    <property type="evidence" value="ECO:0007669"/>
    <property type="project" value="TreeGrafter"/>
</dbReference>
<dbReference type="AlphaFoldDB" id="A0A0D8XUD9"/>
<feature type="domain" description="SH3" evidence="5">
    <location>
        <begin position="16"/>
        <end position="74"/>
    </location>
</feature>
<gene>
    <name evidence="7" type="ORF">DICVIV_06532</name>
</gene>
<organism evidence="7 8">
    <name type="scientific">Dictyocaulus viviparus</name>
    <name type="common">Bovine lungworm</name>
    <dbReference type="NCBI Taxonomy" id="29172"/>
    <lineage>
        <taxon>Eukaryota</taxon>
        <taxon>Metazoa</taxon>
        <taxon>Ecdysozoa</taxon>
        <taxon>Nematoda</taxon>
        <taxon>Chromadorea</taxon>
        <taxon>Rhabditida</taxon>
        <taxon>Rhabditina</taxon>
        <taxon>Rhabditomorpha</taxon>
        <taxon>Strongyloidea</taxon>
        <taxon>Metastrongylidae</taxon>
        <taxon>Dictyocaulus</taxon>
    </lineage>
</organism>
<dbReference type="GO" id="GO:0005085">
    <property type="term" value="F:guanyl-nucleotide exchange factor activity"/>
    <property type="evidence" value="ECO:0007669"/>
    <property type="project" value="InterPro"/>
</dbReference>
<dbReference type="Pfam" id="PF00621">
    <property type="entry name" value="RhoGEF"/>
    <property type="match status" value="1"/>
</dbReference>
<feature type="domain" description="SH3" evidence="5">
    <location>
        <begin position="151"/>
        <end position="213"/>
    </location>
</feature>
<comment type="subcellular location">
    <subcellularLocation>
        <location evidence="1">Cytoplasm</location>
    </subcellularLocation>
</comment>
<evidence type="ECO:0000313" key="8">
    <source>
        <dbReference type="Proteomes" id="UP000053766"/>
    </source>
</evidence>
<dbReference type="InterPro" id="IPR011993">
    <property type="entry name" value="PH-like_dom_sf"/>
</dbReference>
<dbReference type="SUPFAM" id="SSF50729">
    <property type="entry name" value="PH domain-like"/>
    <property type="match status" value="1"/>
</dbReference>
<dbReference type="PRINTS" id="PR00499">
    <property type="entry name" value="P67PHOX"/>
</dbReference>
<dbReference type="EMBL" id="KN716310">
    <property type="protein sequence ID" value="KJH47369.1"/>
    <property type="molecule type" value="Genomic_DNA"/>
</dbReference>
<protein>
    <submittedName>
        <fullName evidence="7">SH3 domain protein</fullName>
    </submittedName>
</protein>
<feature type="domain" description="DH" evidence="6">
    <location>
        <begin position="280"/>
        <end position="411"/>
    </location>
</feature>
<evidence type="ECO:0000313" key="7">
    <source>
        <dbReference type="EMBL" id="KJH47369.1"/>
    </source>
</evidence>
<evidence type="ECO:0000259" key="6">
    <source>
        <dbReference type="PROSITE" id="PS50010"/>
    </source>
</evidence>
<name>A0A0D8XUD9_DICVI</name>
<dbReference type="OrthoDB" id="2015333at2759"/>
<dbReference type="Gene3D" id="2.30.30.40">
    <property type="entry name" value="SH3 Domains"/>
    <property type="match status" value="3"/>
</dbReference>
<evidence type="ECO:0000256" key="3">
    <source>
        <dbReference type="ARBA" id="ARBA00022490"/>
    </source>
</evidence>
<dbReference type="InterPro" id="IPR001849">
    <property type="entry name" value="PH_domain"/>
</dbReference>
<dbReference type="InterPro" id="IPR001452">
    <property type="entry name" value="SH3_domain"/>
</dbReference>
<dbReference type="Pfam" id="PF16652">
    <property type="entry name" value="PH_13"/>
    <property type="match status" value="1"/>
</dbReference>
<dbReference type="Gene3D" id="1.20.900.10">
    <property type="entry name" value="Dbl homology (DH) domain"/>
    <property type="match status" value="1"/>
</dbReference>
<dbReference type="SMART" id="SM00233">
    <property type="entry name" value="PH"/>
    <property type="match status" value="1"/>
</dbReference>
<dbReference type="GO" id="GO:0005737">
    <property type="term" value="C:cytoplasm"/>
    <property type="evidence" value="ECO:0007669"/>
    <property type="project" value="UniProtKB-SubCell"/>
</dbReference>